<evidence type="ECO:0000256" key="1">
    <source>
        <dbReference type="PROSITE-ProRule" id="PRU00723"/>
    </source>
</evidence>
<dbReference type="PROSITE" id="PS50103">
    <property type="entry name" value="ZF_C3H1"/>
    <property type="match status" value="1"/>
</dbReference>
<feature type="coiled-coil region" evidence="2">
    <location>
        <begin position="522"/>
        <end position="593"/>
    </location>
</feature>
<evidence type="ECO:0000259" key="4">
    <source>
        <dbReference type="PROSITE" id="PS50103"/>
    </source>
</evidence>
<keyword evidence="6" id="KW-1185">Reference proteome</keyword>
<keyword evidence="1" id="KW-0479">Metal-binding</keyword>
<feature type="region of interest" description="Disordered" evidence="3">
    <location>
        <begin position="395"/>
        <end position="454"/>
    </location>
</feature>
<evidence type="ECO:0000313" key="5">
    <source>
        <dbReference type="EMBL" id="EPT06062.1"/>
    </source>
</evidence>
<keyword evidence="1" id="KW-0863">Zinc-finger</keyword>
<feature type="compositionally biased region" description="Pro residues" evidence="3">
    <location>
        <begin position="236"/>
        <end position="253"/>
    </location>
</feature>
<feature type="compositionally biased region" description="Low complexity" evidence="3">
    <location>
        <begin position="94"/>
        <end position="107"/>
    </location>
</feature>
<feature type="zinc finger region" description="C3H1-type" evidence="1">
    <location>
        <begin position="7"/>
        <end position="45"/>
    </location>
</feature>
<dbReference type="AlphaFoldDB" id="S8ELW5"/>
<evidence type="ECO:0000256" key="3">
    <source>
        <dbReference type="SAM" id="MobiDB-lite"/>
    </source>
</evidence>
<dbReference type="InParanoid" id="S8ELW5"/>
<feature type="compositionally biased region" description="Low complexity" evidence="3">
    <location>
        <begin position="150"/>
        <end position="163"/>
    </location>
</feature>
<evidence type="ECO:0000313" key="6">
    <source>
        <dbReference type="Proteomes" id="UP000015241"/>
    </source>
</evidence>
<keyword evidence="1" id="KW-0862">Zinc</keyword>
<dbReference type="STRING" id="743788.S8ELW5"/>
<reference evidence="5 6" key="1">
    <citation type="journal article" date="2012" name="Science">
        <title>The Paleozoic origin of enzymatic lignin decomposition reconstructed from 31 fungal genomes.</title>
        <authorList>
            <person name="Floudas D."/>
            <person name="Binder M."/>
            <person name="Riley R."/>
            <person name="Barry K."/>
            <person name="Blanchette R.A."/>
            <person name="Henrissat B."/>
            <person name="Martinez A.T."/>
            <person name="Otillar R."/>
            <person name="Spatafora J.W."/>
            <person name="Yadav J.S."/>
            <person name="Aerts A."/>
            <person name="Benoit I."/>
            <person name="Boyd A."/>
            <person name="Carlson A."/>
            <person name="Copeland A."/>
            <person name="Coutinho P.M."/>
            <person name="de Vries R.P."/>
            <person name="Ferreira P."/>
            <person name="Findley K."/>
            <person name="Foster B."/>
            <person name="Gaskell J."/>
            <person name="Glotzer D."/>
            <person name="Gorecki P."/>
            <person name="Heitman J."/>
            <person name="Hesse C."/>
            <person name="Hori C."/>
            <person name="Igarashi K."/>
            <person name="Jurgens J.A."/>
            <person name="Kallen N."/>
            <person name="Kersten P."/>
            <person name="Kohler A."/>
            <person name="Kuees U."/>
            <person name="Kumar T.K.A."/>
            <person name="Kuo A."/>
            <person name="LaButti K."/>
            <person name="Larrondo L.F."/>
            <person name="Lindquist E."/>
            <person name="Ling A."/>
            <person name="Lombard V."/>
            <person name="Lucas S."/>
            <person name="Lundell T."/>
            <person name="Martin R."/>
            <person name="McLaughlin D.J."/>
            <person name="Morgenstern I."/>
            <person name="Morin E."/>
            <person name="Murat C."/>
            <person name="Nagy L.G."/>
            <person name="Nolan M."/>
            <person name="Ohm R.A."/>
            <person name="Patyshakuliyeva A."/>
            <person name="Rokas A."/>
            <person name="Ruiz-Duenas F.J."/>
            <person name="Sabat G."/>
            <person name="Salamov A."/>
            <person name="Samejima M."/>
            <person name="Schmutz J."/>
            <person name="Slot J.C."/>
            <person name="St John F."/>
            <person name="Stenlid J."/>
            <person name="Sun H."/>
            <person name="Sun S."/>
            <person name="Syed K."/>
            <person name="Tsang A."/>
            <person name="Wiebenga A."/>
            <person name="Young D."/>
            <person name="Pisabarro A."/>
            <person name="Eastwood D.C."/>
            <person name="Martin F."/>
            <person name="Cullen D."/>
            <person name="Grigoriev I.V."/>
            <person name="Hibbett D.S."/>
        </authorList>
    </citation>
    <scope>NUCLEOTIDE SEQUENCE</scope>
    <source>
        <strain evidence="6">FP-58527</strain>
    </source>
</reference>
<dbReference type="OrthoDB" id="2749714at2759"/>
<proteinExistence type="predicted"/>
<feature type="compositionally biased region" description="Polar residues" evidence="3">
    <location>
        <begin position="220"/>
        <end position="235"/>
    </location>
</feature>
<dbReference type="InterPro" id="IPR000571">
    <property type="entry name" value="Znf_CCCH"/>
</dbReference>
<dbReference type="eggNOG" id="ENOG502T1X6">
    <property type="taxonomic scope" value="Eukaryota"/>
</dbReference>
<sequence length="708" mass="78382">MALLHGNPKSIHCNFFNDNGEPLLVNGWPGCPRTSAQCFYVHPDEPAWARAKPARPRIDPSGVPYKPVASVSQASNASRARTPPRTRSPPPSMPSLRPRSPAAALPSQRPPRLRLYLEASFPNSHPPLSFSETSFVSNASTSAPPLRQDPSPASSHAPRPSSSGNGTGREWPVINTSTARHGSVGSDRMRDQSPAKPATPVATGGPLEGRFQPIHLPSRAHTNGVKSQASPNSATMPPPTLSSMPPPPVPPSHSDPSPTVSKPLQKDLTFTEKRDLWVERIKLLTDATIARGEHLKLTQEMEKYQRLIQSARYSSISDEDQERLNVRMSEVTGRLDAKKDELNSLLPRLIEADFWGATVHSPPKLDEFRKEVQNIVADLRKNMEKLHEQYEELRTKGLTSSAGEHMDIDASMQGDEGPPAKRRRLSTGGTPSVPSNEVIKRDGTQHADAHDLDERLKEVEDRITELEISGIERDNTLLEEVEDIVRHRIDEEQGRLKIDAPAAKDPAAVAPQPQPPLLDPRIERIERELKKTGNEVEELAIEVAGLITHMAQREEKHAEMAKANQELRERVAALEQQREADAASIEANKAELQALSAAVQSYITQVPMQAPPPPPPPVQQVPSIDEILSKIQPPLIESIHEDMKPYLKDTHDIVQKILQDQLNNVYGTLVTKMTPTMKTVDIVAQWMDRVRRGEPFVDNNSVQSYHAQ</sequence>
<feature type="region of interest" description="Disordered" evidence="3">
    <location>
        <begin position="132"/>
        <end position="267"/>
    </location>
</feature>
<dbReference type="HOGENOM" id="CLU_016818_0_0_1"/>
<protein>
    <recommendedName>
        <fullName evidence="4">C3H1-type domain-containing protein</fullName>
    </recommendedName>
</protein>
<keyword evidence="2" id="KW-0175">Coiled coil</keyword>
<feature type="compositionally biased region" description="Polar residues" evidence="3">
    <location>
        <begin position="132"/>
        <end position="143"/>
    </location>
</feature>
<name>S8ELW5_FOMSC</name>
<evidence type="ECO:0000256" key="2">
    <source>
        <dbReference type="SAM" id="Coils"/>
    </source>
</evidence>
<dbReference type="EMBL" id="KE504122">
    <property type="protein sequence ID" value="EPT06062.1"/>
    <property type="molecule type" value="Genomic_DNA"/>
</dbReference>
<dbReference type="GO" id="GO:0008270">
    <property type="term" value="F:zinc ion binding"/>
    <property type="evidence" value="ECO:0007669"/>
    <property type="project" value="UniProtKB-KW"/>
</dbReference>
<feature type="domain" description="C3H1-type" evidence="4">
    <location>
        <begin position="7"/>
        <end position="45"/>
    </location>
</feature>
<feature type="compositionally biased region" description="Basic and acidic residues" evidence="3">
    <location>
        <begin position="438"/>
        <end position="454"/>
    </location>
</feature>
<accession>S8ELW5</accession>
<gene>
    <name evidence="5" type="ORF">FOMPIDRAFT_1044533</name>
</gene>
<dbReference type="Proteomes" id="UP000015241">
    <property type="component" value="Unassembled WGS sequence"/>
</dbReference>
<organism evidence="5 6">
    <name type="scientific">Fomitopsis schrenkii</name>
    <name type="common">Brown rot fungus</name>
    <dbReference type="NCBI Taxonomy" id="2126942"/>
    <lineage>
        <taxon>Eukaryota</taxon>
        <taxon>Fungi</taxon>
        <taxon>Dikarya</taxon>
        <taxon>Basidiomycota</taxon>
        <taxon>Agaricomycotina</taxon>
        <taxon>Agaricomycetes</taxon>
        <taxon>Polyporales</taxon>
        <taxon>Fomitopsis</taxon>
    </lineage>
</organism>
<feature type="region of interest" description="Disordered" evidence="3">
    <location>
        <begin position="50"/>
        <end position="109"/>
    </location>
</feature>